<evidence type="ECO:0000313" key="1">
    <source>
        <dbReference type="EMBL" id="VDD86711.1"/>
    </source>
</evidence>
<name>A0A0N4UX93_ENTVE</name>
<protein>
    <submittedName>
        <fullName evidence="3">Aha1_N domain-containing protein</fullName>
    </submittedName>
</protein>
<evidence type="ECO:0000313" key="2">
    <source>
        <dbReference type="Proteomes" id="UP000274131"/>
    </source>
</evidence>
<gene>
    <name evidence="1" type="ORF">EVEC_LOCUS1854</name>
</gene>
<dbReference type="AlphaFoldDB" id="A0A0N4UX93"/>
<organism evidence="3">
    <name type="scientific">Enterobius vermicularis</name>
    <name type="common">Human pinworm</name>
    <dbReference type="NCBI Taxonomy" id="51028"/>
    <lineage>
        <taxon>Eukaryota</taxon>
        <taxon>Metazoa</taxon>
        <taxon>Ecdysozoa</taxon>
        <taxon>Nematoda</taxon>
        <taxon>Chromadorea</taxon>
        <taxon>Rhabditida</taxon>
        <taxon>Spirurina</taxon>
        <taxon>Oxyuridomorpha</taxon>
        <taxon>Oxyuroidea</taxon>
        <taxon>Oxyuridae</taxon>
        <taxon>Enterobius</taxon>
    </lineage>
</organism>
<dbReference type="Proteomes" id="UP000274131">
    <property type="component" value="Unassembled WGS sequence"/>
</dbReference>
<accession>A0A0N4UX93</accession>
<keyword evidence="2" id="KW-1185">Reference proteome</keyword>
<sequence>MEIGTKWWAEEEDEELEGMHAAVERTVVDRLKTSGKEALRCSEMAVGTEVKVRGGEDGKVERRGNC</sequence>
<reference evidence="3" key="1">
    <citation type="submission" date="2017-02" db="UniProtKB">
        <authorList>
            <consortium name="WormBaseParasite"/>
        </authorList>
    </citation>
    <scope>IDENTIFICATION</scope>
</reference>
<dbReference type="WBParaSite" id="EVEC_0000214601-mRNA-1">
    <property type="protein sequence ID" value="EVEC_0000214601-mRNA-1"/>
    <property type="gene ID" value="EVEC_0000214601"/>
</dbReference>
<dbReference type="EMBL" id="UXUI01007275">
    <property type="protein sequence ID" value="VDD86711.1"/>
    <property type="molecule type" value="Genomic_DNA"/>
</dbReference>
<reference evidence="1 2" key="2">
    <citation type="submission" date="2018-10" db="EMBL/GenBank/DDBJ databases">
        <authorList>
            <consortium name="Pathogen Informatics"/>
        </authorList>
    </citation>
    <scope>NUCLEOTIDE SEQUENCE [LARGE SCALE GENOMIC DNA]</scope>
</reference>
<proteinExistence type="predicted"/>
<evidence type="ECO:0000313" key="3">
    <source>
        <dbReference type="WBParaSite" id="EVEC_0000214601-mRNA-1"/>
    </source>
</evidence>